<sequence>MIFHLALALLLARLVATNEFHVPDGGYEFVAGEPTTISWDPTTPNGTVTLELLWGNILGSTDSDEIESNVPNDGSYTWTPPDDLPDFLNYTICLTPDQPPQNFECMPRFSIAGLGNSTDEEPSNTPSPTASDGSEETGRGADDGVDEESTGESGGLPGAGKAGIGIGAGVGVLILIFAGFYCGRRRKKSQSERTNQQPDILLTSTTYTPTGLVSTGVSAAEAPASEGLSELDTKWNGTPQLTELPGRHIREMGNTAPGYGSAELPGRGLQELDGYGRNDSREAVELPTIEHKFV</sequence>
<feature type="domain" description="Yeast cell wall synthesis Kre9/Knh1-like N-terminal" evidence="5">
    <location>
        <begin position="23"/>
        <end position="110"/>
    </location>
</feature>
<protein>
    <recommendedName>
        <fullName evidence="5">Yeast cell wall synthesis Kre9/Knh1-like N-terminal domain-containing protein</fullName>
    </recommendedName>
</protein>
<dbReference type="AlphaFoldDB" id="A0A0U5GNK6"/>
<dbReference type="PANTHER" id="PTHR40633:SF5">
    <property type="entry name" value="ANCHORED PROTEIN, PUTATIVE (AFU_ORTHOLOGUE AFUA_8G04370)-RELATED"/>
    <property type="match status" value="1"/>
</dbReference>
<dbReference type="InterPro" id="IPR052982">
    <property type="entry name" value="SRP1/TIP1-like"/>
</dbReference>
<accession>A0A0U5GNK6</accession>
<evidence type="ECO:0000256" key="2">
    <source>
        <dbReference type="SAM" id="MobiDB-lite"/>
    </source>
</evidence>
<keyword evidence="1 4" id="KW-0732">Signal</keyword>
<keyword evidence="3" id="KW-0812">Transmembrane</keyword>
<evidence type="ECO:0000313" key="6">
    <source>
        <dbReference type="EMBL" id="CEL11567.1"/>
    </source>
</evidence>
<dbReference type="InterPro" id="IPR018466">
    <property type="entry name" value="Kre9/Knh1-like_N"/>
</dbReference>
<name>A0A0U5GNK6_ASPCI</name>
<dbReference type="STRING" id="454130.A0A0U5GNK6"/>
<gene>
    <name evidence="6" type="ORF">ASPCAL14668</name>
</gene>
<feature type="transmembrane region" description="Helical" evidence="3">
    <location>
        <begin position="162"/>
        <end position="183"/>
    </location>
</feature>
<evidence type="ECO:0000256" key="1">
    <source>
        <dbReference type="ARBA" id="ARBA00022729"/>
    </source>
</evidence>
<feature type="signal peptide" evidence="4">
    <location>
        <begin position="1"/>
        <end position="17"/>
    </location>
</feature>
<feature type="chain" id="PRO_5006858050" description="Yeast cell wall synthesis Kre9/Knh1-like N-terminal domain-containing protein" evidence="4">
    <location>
        <begin position="18"/>
        <end position="294"/>
    </location>
</feature>
<dbReference type="OrthoDB" id="2260257at2759"/>
<feature type="region of interest" description="Disordered" evidence="2">
    <location>
        <begin position="111"/>
        <end position="158"/>
    </location>
</feature>
<evidence type="ECO:0000256" key="3">
    <source>
        <dbReference type="SAM" id="Phobius"/>
    </source>
</evidence>
<evidence type="ECO:0000259" key="5">
    <source>
        <dbReference type="Pfam" id="PF10342"/>
    </source>
</evidence>
<dbReference type="Proteomes" id="UP000054771">
    <property type="component" value="Unassembled WGS sequence"/>
</dbReference>
<reference evidence="7" key="1">
    <citation type="journal article" date="2016" name="Genome Announc.">
        <title>Draft genome sequences of fungus Aspergillus calidoustus.</title>
        <authorList>
            <person name="Horn F."/>
            <person name="Linde J."/>
            <person name="Mattern D.J."/>
            <person name="Walther G."/>
            <person name="Guthke R."/>
            <person name="Scherlach K."/>
            <person name="Martin K."/>
            <person name="Brakhage A.A."/>
            <person name="Petzke L."/>
            <person name="Valiante V."/>
        </authorList>
    </citation>
    <scope>NUCLEOTIDE SEQUENCE [LARGE SCALE GENOMIC DNA]</scope>
    <source>
        <strain evidence="7">SF006504</strain>
    </source>
</reference>
<dbReference type="OMA" id="RSWPREM"/>
<keyword evidence="3" id="KW-1133">Transmembrane helix</keyword>
<keyword evidence="7" id="KW-1185">Reference proteome</keyword>
<organism evidence="6 7">
    <name type="scientific">Aspergillus calidoustus</name>
    <dbReference type="NCBI Taxonomy" id="454130"/>
    <lineage>
        <taxon>Eukaryota</taxon>
        <taxon>Fungi</taxon>
        <taxon>Dikarya</taxon>
        <taxon>Ascomycota</taxon>
        <taxon>Pezizomycotina</taxon>
        <taxon>Eurotiomycetes</taxon>
        <taxon>Eurotiomycetidae</taxon>
        <taxon>Eurotiales</taxon>
        <taxon>Aspergillaceae</taxon>
        <taxon>Aspergillus</taxon>
        <taxon>Aspergillus subgen. Nidulantes</taxon>
    </lineage>
</organism>
<evidence type="ECO:0000313" key="7">
    <source>
        <dbReference type="Proteomes" id="UP000054771"/>
    </source>
</evidence>
<evidence type="ECO:0000256" key="4">
    <source>
        <dbReference type="SAM" id="SignalP"/>
    </source>
</evidence>
<keyword evidence="3" id="KW-0472">Membrane</keyword>
<feature type="compositionally biased region" description="Polar residues" evidence="2">
    <location>
        <begin position="123"/>
        <end position="132"/>
    </location>
</feature>
<dbReference type="PANTHER" id="PTHR40633">
    <property type="entry name" value="MATRIX PROTEIN, PUTATIVE (AFU_ORTHOLOGUE AFUA_8G05410)-RELATED"/>
    <property type="match status" value="1"/>
</dbReference>
<proteinExistence type="predicted"/>
<dbReference type="EMBL" id="CDMC01000028">
    <property type="protein sequence ID" value="CEL11567.1"/>
    <property type="molecule type" value="Genomic_DNA"/>
</dbReference>
<dbReference type="Pfam" id="PF10342">
    <property type="entry name" value="Kre9_KNH"/>
    <property type="match status" value="1"/>
</dbReference>